<dbReference type="Pfam" id="PF10040">
    <property type="entry name" value="CRISPR_Cas6"/>
    <property type="match status" value="1"/>
</dbReference>
<feature type="domain" description="CRISPR-associated protein Cas6 C-terminal" evidence="1">
    <location>
        <begin position="238"/>
        <end position="348"/>
    </location>
</feature>
<dbReference type="Gene3D" id="3.30.70.1900">
    <property type="match status" value="1"/>
</dbReference>
<organism evidence="2 3">
    <name type="scientific">Aetokthonos hydrillicola Thurmond2011</name>
    <dbReference type="NCBI Taxonomy" id="2712845"/>
    <lineage>
        <taxon>Bacteria</taxon>
        <taxon>Bacillati</taxon>
        <taxon>Cyanobacteriota</taxon>
        <taxon>Cyanophyceae</taxon>
        <taxon>Nostocales</taxon>
        <taxon>Hapalosiphonaceae</taxon>
        <taxon>Aetokthonos</taxon>
    </lineage>
</organism>
<dbReference type="Proteomes" id="UP000667802">
    <property type="component" value="Unassembled WGS sequence"/>
</dbReference>
<name>A0AAP5IGC3_9CYAN</name>
<dbReference type="EMBL" id="JAALHA020000034">
    <property type="protein sequence ID" value="MDR9900397.1"/>
    <property type="molecule type" value="Genomic_DNA"/>
</dbReference>
<dbReference type="RefSeq" id="WP_208343503.1">
    <property type="nucleotide sequence ID" value="NZ_CAWQFN010000320.1"/>
</dbReference>
<evidence type="ECO:0000259" key="1">
    <source>
        <dbReference type="Pfam" id="PF10040"/>
    </source>
</evidence>
<dbReference type="CDD" id="cd21141">
    <property type="entry name" value="Cas6_III-like"/>
    <property type="match status" value="1"/>
</dbReference>
<accession>A0AAP5IGC3</accession>
<comment type="caution">
    <text evidence="2">The sequence shown here is derived from an EMBL/GenBank/DDBJ whole genome shotgun (WGS) entry which is preliminary data.</text>
</comment>
<sequence length="362" mass="40574">MTFTNDIQHNDTANILQSRTESKTTFAGLSVILRPTETSSTPISLSEWLPELDTAPIWVPLRQVDGVTKIMPLLPEAILYENLMRSLCLQIAENNLVQWREKSYEVGGVEVNSHSLHTIQVPIYTDKPLPPTLGRAIHALCFRWFANTNPELAEKLHLQENLPMALGLKYCSPKKMLLKISLLQKELLAPLLWGTSVDLGNEIILAGIVCRLGDSIEIVQANTFEKLVQVTPQSSIDLEFLTPTSFKQGKNIQPFPLPELVFNGLLRRWNIFAPEKLQFPSIEWNGIVSSYELKTYAMKMEGGAEIGAEGFIRYRFTDTEQARIATTLAHFACFSGIGRKTAMGMGQVVMKKNSGVRIQESE</sequence>
<keyword evidence="3" id="KW-1185">Reference proteome</keyword>
<evidence type="ECO:0000313" key="2">
    <source>
        <dbReference type="EMBL" id="MDR9900397.1"/>
    </source>
</evidence>
<dbReference type="AlphaFoldDB" id="A0AAP5IGC3"/>
<protein>
    <submittedName>
        <fullName evidence="2">CRISPR system precrRNA processing endoribonuclease RAMP protein Cas6</fullName>
    </submittedName>
</protein>
<dbReference type="Gene3D" id="3.30.70.1890">
    <property type="match status" value="1"/>
</dbReference>
<gene>
    <name evidence="2" type="primary">cas6</name>
    <name evidence="2" type="ORF">G7B40_038500</name>
</gene>
<dbReference type="InterPro" id="IPR045747">
    <property type="entry name" value="CRISPR-assoc_prot_Cas6_N_sf"/>
</dbReference>
<dbReference type="InterPro" id="IPR019267">
    <property type="entry name" value="CRISPR-assoc_Cas6_C"/>
</dbReference>
<evidence type="ECO:0000313" key="3">
    <source>
        <dbReference type="Proteomes" id="UP000667802"/>
    </source>
</evidence>
<proteinExistence type="predicted"/>
<reference evidence="3" key="1">
    <citation type="journal article" date="2021" name="Science">
        <title>Hunting the eagle killer: A cyanobacterial neurotoxin causes vacuolar myelinopathy.</title>
        <authorList>
            <person name="Breinlinger S."/>
            <person name="Phillips T.J."/>
            <person name="Haram B.N."/>
            <person name="Mares J."/>
            <person name="Martinez Yerena J.A."/>
            <person name="Hrouzek P."/>
            <person name="Sobotka R."/>
            <person name="Henderson W.M."/>
            <person name="Schmieder P."/>
            <person name="Williams S.M."/>
            <person name="Lauderdale J.D."/>
            <person name="Wilde H.D."/>
            <person name="Gerrin W."/>
            <person name="Kust A."/>
            <person name="Washington J.W."/>
            <person name="Wagner C."/>
            <person name="Geier B."/>
            <person name="Liebeke M."/>
            <person name="Enke H."/>
            <person name="Niedermeyer T.H.J."/>
            <person name="Wilde S.B."/>
        </authorList>
    </citation>
    <scope>NUCLEOTIDE SEQUENCE [LARGE SCALE GENOMIC DNA]</scope>
    <source>
        <strain evidence="3">Thurmond2011</strain>
    </source>
</reference>